<evidence type="ECO:0000256" key="3">
    <source>
        <dbReference type="SAM" id="SignalP"/>
    </source>
</evidence>
<reference evidence="4" key="1">
    <citation type="submission" date="2022-08" db="EMBL/GenBank/DDBJ databases">
        <authorList>
            <consortium name="DOE Joint Genome Institute"/>
            <person name="Min B."/>
            <person name="Riley R."/>
            <person name="Sierra-Patev S."/>
            <person name="Naranjo-Ortiz M."/>
            <person name="Looney B."/>
            <person name="Konkel Z."/>
            <person name="Slot J.C."/>
            <person name="Sakamoto Y."/>
            <person name="Steenwyk J.L."/>
            <person name="Rokas A."/>
            <person name="Carro J."/>
            <person name="Camarero S."/>
            <person name="Ferreira P."/>
            <person name="Molpeceres G."/>
            <person name="Ruiz-Duenas F.J."/>
            <person name="Serrano A."/>
            <person name="Henrissat B."/>
            <person name="Drula E."/>
            <person name="Hughes K.W."/>
            <person name="Mata J.L."/>
            <person name="Ishikawa N.K."/>
            <person name="Vargas-Isla R."/>
            <person name="Ushijima S."/>
            <person name="Smith C.A."/>
            <person name="Ahrendt S."/>
            <person name="Andreopoulos W."/>
            <person name="He G."/>
            <person name="Labutti K."/>
            <person name="Lipzen A."/>
            <person name="Ng V."/>
            <person name="Sandor L."/>
            <person name="Barry K."/>
            <person name="Martinez A.T."/>
            <person name="Xiao Y."/>
            <person name="Gibbons J.G."/>
            <person name="Terashima K."/>
            <person name="Hibbett D.S."/>
            <person name="Grigoriev I.V."/>
        </authorList>
    </citation>
    <scope>NUCLEOTIDE SEQUENCE</scope>
    <source>
        <strain evidence="4">TFB9207</strain>
    </source>
</reference>
<evidence type="ECO:0000313" key="5">
    <source>
        <dbReference type="Proteomes" id="UP001163846"/>
    </source>
</evidence>
<protein>
    <submittedName>
        <fullName evidence="4">Uncharacterized protein</fullName>
    </submittedName>
</protein>
<feature type="compositionally biased region" description="Basic and acidic residues" evidence="2">
    <location>
        <begin position="102"/>
        <end position="113"/>
    </location>
</feature>
<feature type="signal peptide" evidence="3">
    <location>
        <begin position="1"/>
        <end position="28"/>
    </location>
</feature>
<comment type="caution">
    <text evidence="4">The sequence shown here is derived from an EMBL/GenBank/DDBJ whole genome shotgun (WGS) entry which is preliminary data.</text>
</comment>
<feature type="coiled-coil region" evidence="1">
    <location>
        <begin position="143"/>
        <end position="205"/>
    </location>
</feature>
<keyword evidence="3" id="KW-0732">Signal</keyword>
<organism evidence="4 5">
    <name type="scientific">Lentinula raphanica</name>
    <dbReference type="NCBI Taxonomy" id="153919"/>
    <lineage>
        <taxon>Eukaryota</taxon>
        <taxon>Fungi</taxon>
        <taxon>Dikarya</taxon>
        <taxon>Basidiomycota</taxon>
        <taxon>Agaricomycotina</taxon>
        <taxon>Agaricomycetes</taxon>
        <taxon>Agaricomycetidae</taxon>
        <taxon>Agaricales</taxon>
        <taxon>Marasmiineae</taxon>
        <taxon>Omphalotaceae</taxon>
        <taxon>Lentinula</taxon>
    </lineage>
</organism>
<evidence type="ECO:0000256" key="1">
    <source>
        <dbReference type="SAM" id="Coils"/>
    </source>
</evidence>
<name>A0AA38PAW2_9AGAR</name>
<dbReference type="Proteomes" id="UP001163846">
    <property type="component" value="Unassembled WGS sequence"/>
</dbReference>
<feature type="region of interest" description="Disordered" evidence="2">
    <location>
        <begin position="86"/>
        <end position="114"/>
    </location>
</feature>
<sequence length="237" mass="26505">MTPMTRSTHIRIAICVLAAAISTSGTLAAPIQAILCPPSMSSSSTSPGAHRLVKLQSRDQIPDFSTYQHRESDVGDVQVNRSSTWQEDDGVGLTDTTAINEGSEHDWDGKDSARNTVDSSISANLVERLHLSKRGCIISTTRDAAAEETIQKIKNKLREMERTGKEFQILRKNWDAIYHIKESRASFIQTNKKEIEEKAETAKEAKDWNLPYKDQFNTLDDYIQLQSDIHTVEADLA</sequence>
<keyword evidence="5" id="KW-1185">Reference proteome</keyword>
<feature type="chain" id="PRO_5041203144" evidence="3">
    <location>
        <begin position="29"/>
        <end position="237"/>
    </location>
</feature>
<dbReference type="AlphaFoldDB" id="A0AA38PAW2"/>
<keyword evidence="1" id="KW-0175">Coiled coil</keyword>
<evidence type="ECO:0000256" key="2">
    <source>
        <dbReference type="SAM" id="MobiDB-lite"/>
    </source>
</evidence>
<dbReference type="EMBL" id="MU806140">
    <property type="protein sequence ID" value="KAJ3839226.1"/>
    <property type="molecule type" value="Genomic_DNA"/>
</dbReference>
<accession>A0AA38PAW2</accession>
<evidence type="ECO:0000313" key="4">
    <source>
        <dbReference type="EMBL" id="KAJ3839226.1"/>
    </source>
</evidence>
<gene>
    <name evidence="4" type="ORF">F5878DRAFT_679549</name>
</gene>
<proteinExistence type="predicted"/>